<dbReference type="PROSITE" id="PS51352">
    <property type="entry name" value="THIOREDOXIN_2"/>
    <property type="match status" value="1"/>
</dbReference>
<evidence type="ECO:0000256" key="5">
    <source>
        <dbReference type="ARBA" id="ARBA00023157"/>
    </source>
</evidence>
<evidence type="ECO:0000256" key="4">
    <source>
        <dbReference type="ARBA" id="ARBA00022764"/>
    </source>
</evidence>
<gene>
    <name evidence="11" type="ORF">A5892_04095</name>
</gene>
<evidence type="ECO:0000313" key="12">
    <source>
        <dbReference type="Proteomes" id="UP000077875"/>
    </source>
</evidence>
<evidence type="ECO:0000256" key="8">
    <source>
        <dbReference type="PIRSR" id="PIRSR001488-1"/>
    </source>
</evidence>
<organism evidence="11 12">
    <name type="scientific">Halotalea alkalilenta</name>
    <dbReference type="NCBI Taxonomy" id="376489"/>
    <lineage>
        <taxon>Bacteria</taxon>
        <taxon>Pseudomonadati</taxon>
        <taxon>Pseudomonadota</taxon>
        <taxon>Gammaproteobacteria</taxon>
        <taxon>Oceanospirillales</taxon>
        <taxon>Halomonadaceae</taxon>
        <taxon>Halotalea</taxon>
    </lineage>
</organism>
<evidence type="ECO:0000256" key="3">
    <source>
        <dbReference type="ARBA" id="ARBA00022729"/>
    </source>
</evidence>
<dbReference type="GO" id="GO:0042597">
    <property type="term" value="C:periplasmic space"/>
    <property type="evidence" value="ECO:0007669"/>
    <property type="project" value="UniProtKB-SubCell"/>
</dbReference>
<dbReference type="InterPro" id="IPR036249">
    <property type="entry name" value="Thioredoxin-like_sf"/>
</dbReference>
<dbReference type="InterPro" id="IPR023205">
    <property type="entry name" value="DsbA/DsbL"/>
</dbReference>
<dbReference type="PANTHER" id="PTHR35891:SF2">
    <property type="entry name" value="THIOL:DISULFIDE INTERCHANGE PROTEIN DSBA"/>
    <property type="match status" value="1"/>
</dbReference>
<evidence type="ECO:0000256" key="9">
    <source>
        <dbReference type="SAM" id="SignalP"/>
    </source>
</evidence>
<dbReference type="EMBL" id="CP015243">
    <property type="protein sequence ID" value="ANF56749.1"/>
    <property type="molecule type" value="Genomic_DNA"/>
</dbReference>
<evidence type="ECO:0000259" key="10">
    <source>
        <dbReference type="PROSITE" id="PS51352"/>
    </source>
</evidence>
<name>A0A172YBX4_9GAMM</name>
<dbReference type="SUPFAM" id="SSF52833">
    <property type="entry name" value="Thioredoxin-like"/>
    <property type="match status" value="1"/>
</dbReference>
<dbReference type="PANTHER" id="PTHR35891">
    <property type="entry name" value="THIOL:DISULFIDE INTERCHANGE PROTEIN DSBA"/>
    <property type="match status" value="1"/>
</dbReference>
<dbReference type="Pfam" id="PF01323">
    <property type="entry name" value="DSBA"/>
    <property type="match status" value="1"/>
</dbReference>
<keyword evidence="4 7" id="KW-0574">Periplasm</keyword>
<keyword evidence="6" id="KW-0676">Redox-active center</keyword>
<dbReference type="Proteomes" id="UP000077875">
    <property type="component" value="Chromosome"/>
</dbReference>
<dbReference type="STRING" id="376489.A5892_04095"/>
<evidence type="ECO:0000256" key="2">
    <source>
        <dbReference type="ARBA" id="ARBA00005791"/>
    </source>
</evidence>
<evidence type="ECO:0000256" key="1">
    <source>
        <dbReference type="ARBA" id="ARBA00004418"/>
    </source>
</evidence>
<dbReference type="InterPro" id="IPR001853">
    <property type="entry name" value="DSBA-like_thioredoxin_dom"/>
</dbReference>
<sequence>MLKKLATIAFAAGLSTIAATASAQSNPGYTVLDQPVSHDTADGKVLVQEVFWYGCPHCYSLEPDFEQWASEQPEDVDVERLPGTMGRNWVTHARAYYTAEDLGILDQTHKPFFDAIHKNGQPLDSDAAIAKFYADYGVSEQQAQETLESFGVKSQVNQAHAEMRAYQLMGVPAIVIDGTYVITPSTAGGLTNMLTVADQVIERVRSEQASN</sequence>
<dbReference type="GO" id="GO:0016491">
    <property type="term" value="F:oxidoreductase activity"/>
    <property type="evidence" value="ECO:0007669"/>
    <property type="project" value="InterPro"/>
</dbReference>
<evidence type="ECO:0000256" key="7">
    <source>
        <dbReference type="PIRNR" id="PIRNR001488"/>
    </source>
</evidence>
<dbReference type="KEGG" id="haa:A5892_04095"/>
<evidence type="ECO:0000256" key="6">
    <source>
        <dbReference type="ARBA" id="ARBA00023284"/>
    </source>
</evidence>
<reference evidence="11 12" key="1">
    <citation type="submission" date="2016-04" db="EMBL/GenBank/DDBJ databases">
        <title>Complete Genome Sequence of Halotalea alkalilenta IHB B 13600.</title>
        <authorList>
            <person name="Swarnkar M.K."/>
            <person name="Sharma A."/>
            <person name="Kaushal K."/>
            <person name="Soni R."/>
            <person name="Rana S."/>
            <person name="Singh A.K."/>
            <person name="Gulati A."/>
        </authorList>
    </citation>
    <scope>NUCLEOTIDE SEQUENCE [LARGE SCALE GENOMIC DNA]</scope>
    <source>
        <strain evidence="11 12">IHB B 13600</strain>
    </source>
</reference>
<dbReference type="InterPro" id="IPR013766">
    <property type="entry name" value="Thioredoxin_domain"/>
</dbReference>
<keyword evidence="12" id="KW-1185">Reference proteome</keyword>
<accession>A0A172YBX4</accession>
<evidence type="ECO:0000313" key="11">
    <source>
        <dbReference type="EMBL" id="ANF56749.1"/>
    </source>
</evidence>
<keyword evidence="5 7" id="KW-1015">Disulfide bond</keyword>
<dbReference type="AlphaFoldDB" id="A0A172YBX4"/>
<comment type="similarity">
    <text evidence="2">Belongs to the thioredoxin family. DsbA subfamily.</text>
</comment>
<feature type="disulfide bond" description="Redox-active" evidence="8">
    <location>
        <begin position="55"/>
        <end position="58"/>
    </location>
</feature>
<feature type="signal peptide" evidence="9">
    <location>
        <begin position="1"/>
        <end position="23"/>
    </location>
</feature>
<dbReference type="RefSeq" id="WP_064121720.1">
    <property type="nucleotide sequence ID" value="NZ_CP015243.1"/>
</dbReference>
<comment type="subcellular location">
    <subcellularLocation>
        <location evidence="1 7">Periplasm</location>
    </subcellularLocation>
</comment>
<dbReference type="Gene3D" id="3.40.30.10">
    <property type="entry name" value="Glutaredoxin"/>
    <property type="match status" value="1"/>
</dbReference>
<dbReference type="CDD" id="cd03019">
    <property type="entry name" value="DsbA_DsbA"/>
    <property type="match status" value="1"/>
</dbReference>
<dbReference type="PIRSF" id="PIRSF001488">
    <property type="entry name" value="Tdi_protein"/>
    <property type="match status" value="1"/>
</dbReference>
<feature type="domain" description="Thioredoxin" evidence="10">
    <location>
        <begin position="10"/>
        <end position="152"/>
    </location>
</feature>
<protein>
    <recommendedName>
        <fullName evidence="7">Thiol:disulfide interchange protein</fullName>
    </recommendedName>
</protein>
<dbReference type="InterPro" id="IPR050824">
    <property type="entry name" value="Thiol_disulfide_DsbA"/>
</dbReference>
<proteinExistence type="inferred from homology"/>
<feature type="chain" id="PRO_5008004566" description="Thiol:disulfide interchange protein" evidence="9">
    <location>
        <begin position="24"/>
        <end position="211"/>
    </location>
</feature>
<keyword evidence="3 9" id="KW-0732">Signal</keyword>